<feature type="transmembrane region" description="Helical" evidence="1">
    <location>
        <begin position="20"/>
        <end position="41"/>
    </location>
</feature>
<accession>A0A2P2LGV1</accession>
<keyword evidence="1" id="KW-1133">Transmembrane helix</keyword>
<evidence type="ECO:0000313" key="2">
    <source>
        <dbReference type="EMBL" id="MBX17174.1"/>
    </source>
</evidence>
<sequence>MSNKLYVQFVTRSSRLLKSVQTVASTWGNTFVIFANSMMMILRRGSSIVMIVEFVESVVVINFSIARSAVLVIQIACVTIIHALIILCVTTAPFVTSTYLTR</sequence>
<dbReference type="AlphaFoldDB" id="A0A2P2LGV1"/>
<feature type="transmembrane region" description="Helical" evidence="1">
    <location>
        <begin position="71"/>
        <end position="95"/>
    </location>
</feature>
<keyword evidence="1" id="KW-0472">Membrane</keyword>
<dbReference type="EMBL" id="GGEC01036690">
    <property type="protein sequence ID" value="MBX17174.1"/>
    <property type="molecule type" value="Transcribed_RNA"/>
</dbReference>
<organism evidence="2">
    <name type="scientific">Rhizophora mucronata</name>
    <name type="common">Asiatic mangrove</name>
    <dbReference type="NCBI Taxonomy" id="61149"/>
    <lineage>
        <taxon>Eukaryota</taxon>
        <taxon>Viridiplantae</taxon>
        <taxon>Streptophyta</taxon>
        <taxon>Embryophyta</taxon>
        <taxon>Tracheophyta</taxon>
        <taxon>Spermatophyta</taxon>
        <taxon>Magnoliopsida</taxon>
        <taxon>eudicotyledons</taxon>
        <taxon>Gunneridae</taxon>
        <taxon>Pentapetalae</taxon>
        <taxon>rosids</taxon>
        <taxon>fabids</taxon>
        <taxon>Malpighiales</taxon>
        <taxon>Rhizophoraceae</taxon>
        <taxon>Rhizophora</taxon>
    </lineage>
</organism>
<reference evidence="2" key="1">
    <citation type="submission" date="2018-02" db="EMBL/GenBank/DDBJ databases">
        <title>Rhizophora mucronata_Transcriptome.</title>
        <authorList>
            <person name="Meera S.P."/>
            <person name="Sreeshan A."/>
            <person name="Augustine A."/>
        </authorList>
    </citation>
    <scope>NUCLEOTIDE SEQUENCE</scope>
    <source>
        <tissue evidence="2">Leaf</tissue>
    </source>
</reference>
<feature type="transmembrane region" description="Helical" evidence="1">
    <location>
        <begin position="48"/>
        <end position="65"/>
    </location>
</feature>
<evidence type="ECO:0000256" key="1">
    <source>
        <dbReference type="SAM" id="Phobius"/>
    </source>
</evidence>
<keyword evidence="1" id="KW-0812">Transmembrane</keyword>
<name>A0A2P2LGV1_RHIMU</name>
<protein>
    <submittedName>
        <fullName evidence="2">RING finger and CHY zinc finger domain-containing protein 1-like</fullName>
    </submittedName>
</protein>
<proteinExistence type="predicted"/>